<evidence type="ECO:0000256" key="1">
    <source>
        <dbReference type="ARBA" id="ARBA00010088"/>
    </source>
</evidence>
<accession>A0A7D8UV98</accession>
<comment type="caution">
    <text evidence="4">The sequence shown here is derived from an EMBL/GenBank/DDBJ whole genome shotgun (WGS) entry which is preliminary data.</text>
</comment>
<dbReference type="GO" id="GO:0006508">
    <property type="term" value="P:proteolysis"/>
    <property type="evidence" value="ECO:0007669"/>
    <property type="project" value="InterPro"/>
</dbReference>
<comment type="similarity">
    <text evidence="1">Belongs to the peptidase S33 family.</text>
</comment>
<evidence type="ECO:0000313" key="4">
    <source>
        <dbReference type="EMBL" id="TVY59133.1"/>
    </source>
</evidence>
<name>A0A7D8UV98_9HELO</name>
<evidence type="ECO:0000256" key="2">
    <source>
        <dbReference type="ARBA" id="ARBA00022801"/>
    </source>
</evidence>
<dbReference type="PRINTS" id="PR00793">
    <property type="entry name" value="PROAMNOPTASE"/>
</dbReference>
<organism evidence="4 5">
    <name type="scientific">Lachnellula cervina</name>
    <dbReference type="NCBI Taxonomy" id="1316786"/>
    <lineage>
        <taxon>Eukaryota</taxon>
        <taxon>Fungi</taxon>
        <taxon>Dikarya</taxon>
        <taxon>Ascomycota</taxon>
        <taxon>Pezizomycotina</taxon>
        <taxon>Leotiomycetes</taxon>
        <taxon>Helotiales</taxon>
        <taxon>Lachnaceae</taxon>
        <taxon>Lachnellula</taxon>
    </lineage>
</organism>
<dbReference type="InterPro" id="IPR029058">
    <property type="entry name" value="AB_hydrolase_fold"/>
</dbReference>
<dbReference type="Proteomes" id="UP000481288">
    <property type="component" value="Unassembled WGS sequence"/>
</dbReference>
<evidence type="ECO:0000259" key="3">
    <source>
        <dbReference type="Pfam" id="PF00561"/>
    </source>
</evidence>
<dbReference type="InterPro" id="IPR000073">
    <property type="entry name" value="AB_hydrolase_1"/>
</dbReference>
<feature type="domain" description="AB hydrolase-1" evidence="3">
    <location>
        <begin position="34"/>
        <end position="284"/>
    </location>
</feature>
<dbReference type="Pfam" id="PF00561">
    <property type="entry name" value="Abhydrolase_1"/>
    <property type="match status" value="1"/>
</dbReference>
<reference evidence="4 5" key="1">
    <citation type="submission" date="2018-05" db="EMBL/GenBank/DDBJ databases">
        <title>Whole genome sequencing for identification of molecular markers to develop diagnostic detection tools for the regulated plant pathogen Lachnellula willkommii.</title>
        <authorList>
            <person name="Giroux E."/>
            <person name="Bilodeau G."/>
        </authorList>
    </citation>
    <scope>NUCLEOTIDE SEQUENCE [LARGE SCALE GENOMIC DNA]</scope>
    <source>
        <strain evidence="4 5">CBS 625.97</strain>
    </source>
</reference>
<dbReference type="AlphaFoldDB" id="A0A7D8UV98"/>
<dbReference type="EMBL" id="QGMG01000012">
    <property type="protein sequence ID" value="TVY59133.1"/>
    <property type="molecule type" value="Genomic_DNA"/>
</dbReference>
<dbReference type="SUPFAM" id="SSF53474">
    <property type="entry name" value="alpha/beta-Hydrolases"/>
    <property type="match status" value="1"/>
</dbReference>
<proteinExistence type="inferred from homology"/>
<dbReference type="PRINTS" id="PR00111">
    <property type="entry name" value="ABHYDROLASE"/>
</dbReference>
<keyword evidence="2" id="KW-0378">Hydrolase</keyword>
<dbReference type="OrthoDB" id="408373at2759"/>
<dbReference type="PANTHER" id="PTHR43798:SF31">
    <property type="entry name" value="AB HYDROLASE SUPERFAMILY PROTEIN YCLE"/>
    <property type="match status" value="1"/>
</dbReference>
<dbReference type="InterPro" id="IPR002410">
    <property type="entry name" value="Peptidase_S33"/>
</dbReference>
<dbReference type="Gene3D" id="3.40.50.1820">
    <property type="entry name" value="alpha/beta hydrolase"/>
    <property type="match status" value="1"/>
</dbReference>
<dbReference type="GO" id="GO:0016020">
    <property type="term" value="C:membrane"/>
    <property type="evidence" value="ECO:0007669"/>
    <property type="project" value="TreeGrafter"/>
</dbReference>
<gene>
    <name evidence="4" type="primary">pip_0</name>
    <name evidence="4" type="ORF">LCER1_G000763</name>
</gene>
<dbReference type="InterPro" id="IPR050266">
    <property type="entry name" value="AB_hydrolase_sf"/>
</dbReference>
<dbReference type="PANTHER" id="PTHR43798">
    <property type="entry name" value="MONOACYLGLYCEROL LIPASE"/>
    <property type="match status" value="1"/>
</dbReference>
<protein>
    <submittedName>
        <fullName evidence="4">Proline iminopeptidase</fullName>
    </submittedName>
</protein>
<dbReference type="GO" id="GO:0008233">
    <property type="term" value="F:peptidase activity"/>
    <property type="evidence" value="ECO:0007669"/>
    <property type="project" value="InterPro"/>
</dbReference>
<sequence length="304" mass="33439">MAEIKATPTSTVQMDDGVNLQVKVFGEDSKSTKPLLIALHGAPGLSTLAEPESAFAFLSDIFRVLVFDSRGSGASDKTGPYTHDRWIKDIEILRKWAGAEKFVLAGGSYGGFIALDYAVLHGDKLSGLLLRDTWANGVVGMMTALASILTDDRLHVDVARQIRVWSGTLRDDKDYEDAIPEIIAIYAPPEEHMLKAPAKDNDEPTAFEGMDALAAFNSATQNAAFGVNMPRFDVRQQLKDIKAPTLVVVGRHDKITPVEFNQEIANGIPRSRLEIFEHSGHNPASDETEKYRQVTLDFLRTEVL</sequence>
<keyword evidence="5" id="KW-1185">Reference proteome</keyword>
<evidence type="ECO:0000313" key="5">
    <source>
        <dbReference type="Proteomes" id="UP000481288"/>
    </source>
</evidence>